<accession>A0A917TF74</accession>
<name>A0A917TF74_9ACTN</name>
<evidence type="ECO:0000313" key="2">
    <source>
        <dbReference type="Proteomes" id="UP000608890"/>
    </source>
</evidence>
<protein>
    <submittedName>
        <fullName evidence="1">Uncharacterized protein</fullName>
    </submittedName>
</protein>
<dbReference type="AlphaFoldDB" id="A0A917TF74"/>
<evidence type="ECO:0000313" key="1">
    <source>
        <dbReference type="EMBL" id="GGM21340.1"/>
    </source>
</evidence>
<reference evidence="1" key="1">
    <citation type="journal article" date="2014" name="Int. J. Syst. Evol. Microbiol.">
        <title>Complete genome sequence of Corynebacterium casei LMG S-19264T (=DSM 44701T), isolated from a smear-ripened cheese.</title>
        <authorList>
            <consortium name="US DOE Joint Genome Institute (JGI-PGF)"/>
            <person name="Walter F."/>
            <person name="Albersmeier A."/>
            <person name="Kalinowski J."/>
            <person name="Ruckert C."/>
        </authorList>
    </citation>
    <scope>NUCLEOTIDE SEQUENCE</scope>
    <source>
        <strain evidence="1">CGMCC 4.7312</strain>
    </source>
</reference>
<proteinExistence type="predicted"/>
<sequence length="197" mass="22179">MGKLRPPLSDETAMRADASKQERFDRLLQSPYFDAVVAANRAYLDVAIPDAARTEREHWALSCLPGTTPGRLSAISAKTMETFVLHENPDDDAHGPASAFVIVRRSVLGQHWSTAEALDEAFPGLDLEESDYRDATPDQVRIWGWHDEMIRAFEDDRFAAAVRDLVDPLLDSKTMHWRGHNYQLADHVLDRAPLVSQ</sequence>
<keyword evidence="2" id="KW-1185">Reference proteome</keyword>
<dbReference type="RefSeq" id="WP_189040338.1">
    <property type="nucleotide sequence ID" value="NZ_BMNB01000001.1"/>
</dbReference>
<comment type="caution">
    <text evidence="1">The sequence shown here is derived from an EMBL/GenBank/DDBJ whole genome shotgun (WGS) entry which is preliminary data.</text>
</comment>
<gene>
    <name evidence="1" type="ORF">GCM10011608_02510</name>
</gene>
<reference evidence="1" key="2">
    <citation type="submission" date="2020-09" db="EMBL/GenBank/DDBJ databases">
        <authorList>
            <person name="Sun Q."/>
            <person name="Zhou Y."/>
        </authorList>
    </citation>
    <scope>NUCLEOTIDE SEQUENCE</scope>
    <source>
        <strain evidence="1">CGMCC 4.7312</strain>
    </source>
</reference>
<organism evidence="1 2">
    <name type="scientific">Micromonospora sonchi</name>
    <dbReference type="NCBI Taxonomy" id="1763543"/>
    <lineage>
        <taxon>Bacteria</taxon>
        <taxon>Bacillati</taxon>
        <taxon>Actinomycetota</taxon>
        <taxon>Actinomycetes</taxon>
        <taxon>Micromonosporales</taxon>
        <taxon>Micromonosporaceae</taxon>
        <taxon>Micromonospora</taxon>
    </lineage>
</organism>
<dbReference type="EMBL" id="BMNB01000001">
    <property type="protein sequence ID" value="GGM21340.1"/>
    <property type="molecule type" value="Genomic_DNA"/>
</dbReference>
<dbReference type="Proteomes" id="UP000608890">
    <property type="component" value="Unassembled WGS sequence"/>
</dbReference>